<evidence type="ECO:0000259" key="1">
    <source>
        <dbReference type="Pfam" id="PF13966"/>
    </source>
</evidence>
<keyword evidence="3" id="KW-1185">Reference proteome</keyword>
<sequence length="281" mass="33153">MGVIHWYSDIQLMRLIHWYSDAQSRGYSVTIVITRDIIYTGSQWRVRDGRDIVFTHKWLPHTLTPLHEGALDIRVRELIDEDSRQWDRGKLEAMFTQNTVQEIMIAVPLTNLHSHDTLVWMENKAQKFTVKITYQVALRLENLAGQHSTARDYCPVWNKVWSLNVPPKVRVFLWRACSNCLPTKNLHRHKVRVEMRCEICRQQPETVSHILWECPFAQNVWALFKGKTQKCSNIASDFFLLFQQVQRKLSQQELEKWAVTAGQYGMREIKFTSNTSKLIQR</sequence>
<dbReference type="AlphaFoldDB" id="A0AAW2BL83"/>
<dbReference type="EMBL" id="JAZDWU010000011">
    <property type="protein sequence ID" value="KAK9986836.1"/>
    <property type="molecule type" value="Genomic_DNA"/>
</dbReference>
<comment type="caution">
    <text evidence="2">The sequence shown here is derived from an EMBL/GenBank/DDBJ whole genome shotgun (WGS) entry which is preliminary data.</text>
</comment>
<evidence type="ECO:0000313" key="2">
    <source>
        <dbReference type="EMBL" id="KAK9986836.1"/>
    </source>
</evidence>
<name>A0AAW2BL83_9ROSI</name>
<accession>A0AAW2BL83</accession>
<organism evidence="2 3">
    <name type="scientific">Lithocarpus litseifolius</name>
    <dbReference type="NCBI Taxonomy" id="425828"/>
    <lineage>
        <taxon>Eukaryota</taxon>
        <taxon>Viridiplantae</taxon>
        <taxon>Streptophyta</taxon>
        <taxon>Embryophyta</taxon>
        <taxon>Tracheophyta</taxon>
        <taxon>Spermatophyta</taxon>
        <taxon>Magnoliopsida</taxon>
        <taxon>eudicotyledons</taxon>
        <taxon>Gunneridae</taxon>
        <taxon>Pentapetalae</taxon>
        <taxon>rosids</taxon>
        <taxon>fabids</taxon>
        <taxon>Fagales</taxon>
        <taxon>Fagaceae</taxon>
        <taxon>Lithocarpus</taxon>
    </lineage>
</organism>
<dbReference type="Pfam" id="PF13966">
    <property type="entry name" value="zf-RVT"/>
    <property type="match status" value="1"/>
</dbReference>
<proteinExistence type="predicted"/>
<reference evidence="2 3" key="1">
    <citation type="submission" date="2024-01" db="EMBL/GenBank/DDBJ databases">
        <title>A telomere-to-telomere, gap-free genome of sweet tea (Lithocarpus litseifolius).</title>
        <authorList>
            <person name="Zhou J."/>
        </authorList>
    </citation>
    <scope>NUCLEOTIDE SEQUENCE [LARGE SCALE GENOMIC DNA]</scope>
    <source>
        <strain evidence="2">Zhou-2022a</strain>
        <tissue evidence="2">Leaf</tissue>
    </source>
</reference>
<feature type="domain" description="Reverse transcriptase zinc-binding" evidence="1">
    <location>
        <begin position="151"/>
        <end position="221"/>
    </location>
</feature>
<gene>
    <name evidence="2" type="ORF">SO802_031787</name>
</gene>
<dbReference type="Proteomes" id="UP001459277">
    <property type="component" value="Unassembled WGS sequence"/>
</dbReference>
<dbReference type="InterPro" id="IPR026960">
    <property type="entry name" value="RVT-Znf"/>
</dbReference>
<protein>
    <recommendedName>
        <fullName evidence="1">Reverse transcriptase zinc-binding domain-containing protein</fullName>
    </recommendedName>
</protein>
<evidence type="ECO:0000313" key="3">
    <source>
        <dbReference type="Proteomes" id="UP001459277"/>
    </source>
</evidence>